<keyword evidence="15" id="KW-0812">Transmembrane</keyword>
<evidence type="ECO:0000256" key="2">
    <source>
        <dbReference type="ARBA" id="ARBA00022598"/>
    </source>
</evidence>
<feature type="domain" description="ATP-dependent DNA ligase family profile" evidence="16">
    <location>
        <begin position="812"/>
        <end position="950"/>
    </location>
</feature>
<keyword evidence="18" id="KW-1185">Reference proteome</keyword>
<dbReference type="NCBIfam" id="TIGR00574">
    <property type="entry name" value="dnl1"/>
    <property type="match status" value="1"/>
</dbReference>
<evidence type="ECO:0000256" key="3">
    <source>
        <dbReference type="ARBA" id="ARBA00022618"/>
    </source>
</evidence>
<dbReference type="PROSITE" id="PS00697">
    <property type="entry name" value="DNA_LIGASE_A1"/>
    <property type="match status" value="1"/>
</dbReference>
<keyword evidence="7 12" id="KW-0067">ATP-binding</keyword>
<dbReference type="Gene3D" id="3.30.1490.70">
    <property type="match status" value="1"/>
</dbReference>
<keyword evidence="15" id="KW-1133">Transmembrane helix</keyword>
<dbReference type="InterPro" id="IPR012309">
    <property type="entry name" value="DNA_ligase_ATP-dep_C"/>
</dbReference>
<evidence type="ECO:0000256" key="12">
    <source>
        <dbReference type="RuleBase" id="RU000617"/>
    </source>
</evidence>
<dbReference type="InterPro" id="IPR012308">
    <property type="entry name" value="DNA_ligase_ATP-dep_N"/>
</dbReference>
<evidence type="ECO:0000256" key="10">
    <source>
        <dbReference type="ARBA" id="ARBA00023306"/>
    </source>
</evidence>
<dbReference type="SUPFAM" id="SSF50249">
    <property type="entry name" value="Nucleic acid-binding proteins"/>
    <property type="match status" value="1"/>
</dbReference>
<dbReference type="CDD" id="cd07987">
    <property type="entry name" value="LPLAT_MGAT-like"/>
    <property type="match status" value="1"/>
</dbReference>
<feature type="non-terminal residue" evidence="17">
    <location>
        <position position="1028"/>
    </location>
</feature>
<keyword evidence="10" id="KW-0131">Cell cycle</keyword>
<evidence type="ECO:0000256" key="7">
    <source>
        <dbReference type="ARBA" id="ARBA00022840"/>
    </source>
</evidence>
<dbReference type="GO" id="GO:0016874">
    <property type="term" value="F:ligase activity"/>
    <property type="evidence" value="ECO:0007669"/>
    <property type="project" value="UniProtKB-KW"/>
</dbReference>
<comment type="catalytic activity">
    <reaction evidence="11 12">
        <text>ATP + (deoxyribonucleotide)n-3'-hydroxyl + 5'-phospho-(deoxyribonucleotide)m = (deoxyribonucleotide)n+m + AMP + diphosphate.</text>
        <dbReference type="EC" id="6.5.1.1"/>
    </reaction>
</comment>
<keyword evidence="8 12" id="KW-0233">DNA recombination</keyword>
<feature type="transmembrane region" description="Helical" evidence="15">
    <location>
        <begin position="221"/>
        <end position="239"/>
    </location>
</feature>
<dbReference type="Proteomes" id="UP001642464">
    <property type="component" value="Unassembled WGS sequence"/>
</dbReference>
<feature type="transmembrane region" description="Helical" evidence="15">
    <location>
        <begin position="145"/>
        <end position="166"/>
    </location>
</feature>
<evidence type="ECO:0000256" key="4">
    <source>
        <dbReference type="ARBA" id="ARBA00022705"/>
    </source>
</evidence>
<keyword evidence="5 12" id="KW-0547">Nucleotide-binding</keyword>
<evidence type="ECO:0000256" key="9">
    <source>
        <dbReference type="ARBA" id="ARBA00023204"/>
    </source>
</evidence>
<feature type="transmembrane region" description="Helical" evidence="15">
    <location>
        <begin position="186"/>
        <end position="209"/>
    </location>
</feature>
<dbReference type="PANTHER" id="PTHR45674:SF4">
    <property type="entry name" value="DNA LIGASE 1"/>
    <property type="match status" value="1"/>
</dbReference>
<dbReference type="EMBL" id="CAXAMM010029879">
    <property type="protein sequence ID" value="CAK9065486.1"/>
    <property type="molecule type" value="Genomic_DNA"/>
</dbReference>
<feature type="region of interest" description="Disordered" evidence="14">
    <location>
        <begin position="91"/>
        <end position="125"/>
    </location>
</feature>
<dbReference type="SMART" id="SM00563">
    <property type="entry name" value="PlsC"/>
    <property type="match status" value="1"/>
</dbReference>
<evidence type="ECO:0000256" key="5">
    <source>
        <dbReference type="ARBA" id="ARBA00022741"/>
    </source>
</evidence>
<keyword evidence="15" id="KW-0472">Membrane</keyword>
<dbReference type="PANTHER" id="PTHR45674">
    <property type="entry name" value="DNA LIGASE 1/3 FAMILY MEMBER"/>
    <property type="match status" value="1"/>
</dbReference>
<dbReference type="Gene3D" id="1.10.3260.10">
    <property type="entry name" value="DNA ligase, ATP-dependent, N-terminal domain"/>
    <property type="match status" value="1"/>
</dbReference>
<evidence type="ECO:0000313" key="18">
    <source>
        <dbReference type="Proteomes" id="UP001642464"/>
    </source>
</evidence>
<keyword evidence="3" id="KW-0132">Cell division</keyword>
<dbReference type="Pfam" id="PF01068">
    <property type="entry name" value="DNA_ligase_A_M"/>
    <property type="match status" value="1"/>
</dbReference>
<dbReference type="Pfam" id="PF04675">
    <property type="entry name" value="DNA_ligase_A_N"/>
    <property type="match status" value="1"/>
</dbReference>
<comment type="caution">
    <text evidence="17">The sequence shown here is derived from an EMBL/GenBank/DDBJ whole genome shotgun (WGS) entry which is preliminary data.</text>
</comment>
<dbReference type="InterPro" id="IPR012340">
    <property type="entry name" value="NA-bd_OB-fold"/>
</dbReference>
<name>A0ABP0NP00_9DINO</name>
<dbReference type="InterPro" id="IPR000977">
    <property type="entry name" value="DNA_ligase_ATP-dep"/>
</dbReference>
<keyword evidence="6 12" id="KW-0227">DNA damage</keyword>
<dbReference type="SUPFAM" id="SSF56091">
    <property type="entry name" value="DNA ligase/mRNA capping enzyme, catalytic domain"/>
    <property type="match status" value="1"/>
</dbReference>
<protein>
    <recommendedName>
        <fullName evidence="12">DNA ligase</fullName>
        <ecNumber evidence="12">6.5.1.1</ecNumber>
    </recommendedName>
</protein>
<evidence type="ECO:0000256" key="15">
    <source>
        <dbReference type="SAM" id="Phobius"/>
    </source>
</evidence>
<dbReference type="EC" id="6.5.1.1" evidence="12"/>
<dbReference type="SUPFAM" id="SSF69593">
    <property type="entry name" value="Glycerol-3-phosphate (1)-acyltransferase"/>
    <property type="match status" value="1"/>
</dbReference>
<dbReference type="SUPFAM" id="SSF117018">
    <property type="entry name" value="ATP-dependent DNA ligase DNA-binding domain"/>
    <property type="match status" value="1"/>
</dbReference>
<reference evidence="17 18" key="1">
    <citation type="submission" date="2024-02" db="EMBL/GenBank/DDBJ databases">
        <authorList>
            <person name="Chen Y."/>
            <person name="Shah S."/>
            <person name="Dougan E. K."/>
            <person name="Thang M."/>
            <person name="Chan C."/>
        </authorList>
    </citation>
    <scope>NUCLEOTIDE SEQUENCE [LARGE SCALE GENOMIC DNA]</scope>
</reference>
<keyword evidence="2 12" id="KW-0436">Ligase</keyword>
<evidence type="ECO:0000256" key="1">
    <source>
        <dbReference type="ARBA" id="ARBA00007572"/>
    </source>
</evidence>
<evidence type="ECO:0000256" key="14">
    <source>
        <dbReference type="SAM" id="MobiDB-lite"/>
    </source>
</evidence>
<keyword evidence="9 12" id="KW-0234">DNA repair</keyword>
<feature type="region of interest" description="Disordered" evidence="14">
    <location>
        <begin position="632"/>
        <end position="652"/>
    </location>
</feature>
<dbReference type="InterPro" id="IPR050191">
    <property type="entry name" value="ATP-dep_DNA_ligase"/>
</dbReference>
<dbReference type="Gene3D" id="2.40.50.140">
    <property type="entry name" value="Nucleic acid-binding proteins"/>
    <property type="match status" value="1"/>
</dbReference>
<dbReference type="InterPro" id="IPR002123">
    <property type="entry name" value="Plipid/glycerol_acylTrfase"/>
</dbReference>
<dbReference type="InterPro" id="IPR036599">
    <property type="entry name" value="DNA_ligase_N_sf"/>
</dbReference>
<evidence type="ECO:0000259" key="16">
    <source>
        <dbReference type="PROSITE" id="PS50160"/>
    </source>
</evidence>
<accession>A0ABP0NP00</accession>
<dbReference type="Pfam" id="PF04679">
    <property type="entry name" value="DNA_ligase_A_C"/>
    <property type="match status" value="1"/>
</dbReference>
<organism evidence="17 18">
    <name type="scientific">Durusdinium trenchii</name>
    <dbReference type="NCBI Taxonomy" id="1381693"/>
    <lineage>
        <taxon>Eukaryota</taxon>
        <taxon>Sar</taxon>
        <taxon>Alveolata</taxon>
        <taxon>Dinophyceae</taxon>
        <taxon>Suessiales</taxon>
        <taxon>Symbiodiniaceae</taxon>
        <taxon>Durusdinium</taxon>
    </lineage>
</organism>
<evidence type="ECO:0000256" key="13">
    <source>
        <dbReference type="RuleBase" id="RU004196"/>
    </source>
</evidence>
<evidence type="ECO:0000256" key="11">
    <source>
        <dbReference type="ARBA" id="ARBA00034003"/>
    </source>
</evidence>
<dbReference type="CDD" id="cd07900">
    <property type="entry name" value="Adenylation_DNA_ligase_I_Euk"/>
    <property type="match status" value="1"/>
</dbReference>
<evidence type="ECO:0000256" key="8">
    <source>
        <dbReference type="ARBA" id="ARBA00023172"/>
    </source>
</evidence>
<dbReference type="CDD" id="cd07969">
    <property type="entry name" value="OBF_DNA_ligase_I"/>
    <property type="match status" value="1"/>
</dbReference>
<evidence type="ECO:0000256" key="6">
    <source>
        <dbReference type="ARBA" id="ARBA00022763"/>
    </source>
</evidence>
<dbReference type="PROSITE" id="PS00333">
    <property type="entry name" value="DNA_LIGASE_A2"/>
    <property type="match status" value="1"/>
</dbReference>
<dbReference type="InterPro" id="IPR016059">
    <property type="entry name" value="DNA_ligase_ATP-dep_CS"/>
</dbReference>
<dbReference type="Pfam" id="PF01553">
    <property type="entry name" value="Acyltransferase"/>
    <property type="match status" value="1"/>
</dbReference>
<evidence type="ECO:0000313" key="17">
    <source>
        <dbReference type="EMBL" id="CAK9065486.1"/>
    </source>
</evidence>
<gene>
    <name evidence="17" type="ORF">SCF082_LOCUS33500</name>
</gene>
<proteinExistence type="inferred from homology"/>
<feature type="transmembrane region" description="Helical" evidence="15">
    <location>
        <begin position="34"/>
        <end position="52"/>
    </location>
</feature>
<dbReference type="PROSITE" id="PS50160">
    <property type="entry name" value="DNA_LIGASE_A3"/>
    <property type="match status" value="1"/>
</dbReference>
<sequence length="1028" mass="115647">MAVAYDTLFSHEYRNRLLERAPLLQRWLHKIRSTGGELGALWLLLILFGFRLRPVVRHAITRGSTLAREGSRTAMQMGQALRRGLAESTPALPDARRDAAPPPVDPTVVNRTNGVDEQRSNEQSPGKLFDRQRLLHFVLKHMDTILVGFLGYKLGLLVLYTMPISYGFGIKNLFLKWASKAHLFRLYLRSAPFICLGIVGAASAAVHYGNAMVDRRTINRWRALAVLNGILTYCTARLFELIRGDYKPFIALEESAQERDLLAFEPPAKGTALIKLLQAIFWPQRAITPPELFGAESLGDQKRRLLFVGNHAILGIDVPLLLYCLYDGHDIWPRPLGEHAWFSVPILGELMYSIGAVDGTRRNCDLLMEQGCNLLVYPGGAREAWKRTTDKPYEILWGEHHVGFVRMAVRHGYTIVPVATVGTEDVVKPVMDLPIREVLTAGGMLKPPESSSKAFEDGARFPVVLPKFEEAQKVYFRLGPLLHTEHLRGQEEDDQLLRNLRDVTKQRVQEGIDWLLQHRESDPERFVFRQNSVAAENGAELTKILSSKAPILRTHRNTQVFAEMKAIAHVSGKDSQKSKKEKIQKLLVASRGEEAKFIVRMLQAKLRIGIQIPTLLQALAYAFTLTLPGTGSGAKVTDRRHPPQGTKKAPSAGELEAQMIAMEAAVRQAFSEMPNFDNLIKALMEGRDSRSLLGVCHISLGVPVKPMLAKPSKGIAEVGERLSGKRFTGEWKYDGERAQIHVLSRETIQIYSRNSENMTEKYPDVIQVVKDTLAEDVQSCIIDSELVAYDQVNKKILPFQVLTTRGRKNIHVEDIKVNVCLFAFDCMLVNGKPLVKEPLELRREKLWTMLRPVEGKVTFAVHKNFDDINEEEIQAFLDESVAGSCEGLMLKTLTENATYEPSKRSLNWLKLKKDYLEGMADSIDVVPIGAYYGKGKRSGAYGAYLLAIYDQENEEFQTVCKAGTGFSDEDLQTHYKFFKEHLRGSAETNYNVNDKLKPDVWLEPCQVWEIRAADLSISPVHTSAFGVK</sequence>
<dbReference type="Gene3D" id="3.30.470.30">
    <property type="entry name" value="DNA ligase/mRNA capping enzyme"/>
    <property type="match status" value="1"/>
</dbReference>
<dbReference type="InterPro" id="IPR012310">
    <property type="entry name" value="DNA_ligase_ATP-dep_cent"/>
</dbReference>
<keyword evidence="4" id="KW-0235">DNA replication</keyword>
<comment type="similarity">
    <text evidence="1 13">Belongs to the ATP-dependent DNA ligase family.</text>
</comment>